<dbReference type="GO" id="GO:0000287">
    <property type="term" value="F:magnesium ion binding"/>
    <property type="evidence" value="ECO:0007669"/>
    <property type="project" value="UniProtKB-UniRule"/>
</dbReference>
<dbReference type="Pfam" id="PF13378">
    <property type="entry name" value="MR_MLE_C"/>
    <property type="match status" value="1"/>
</dbReference>
<dbReference type="PANTHER" id="PTHR48073:SF2">
    <property type="entry name" value="O-SUCCINYLBENZOATE SYNTHASE"/>
    <property type="match status" value="1"/>
</dbReference>
<comment type="cofactor">
    <cofactor evidence="4">
        <name>a divalent metal cation</name>
        <dbReference type="ChEBI" id="CHEBI:60240"/>
    </cofactor>
</comment>
<dbReference type="PANTHER" id="PTHR48073">
    <property type="entry name" value="O-SUCCINYLBENZOATE SYNTHASE-RELATED"/>
    <property type="match status" value="1"/>
</dbReference>
<dbReference type="EMBL" id="JACCFY010000001">
    <property type="protein sequence ID" value="NYJ77492.1"/>
    <property type="molecule type" value="Genomic_DNA"/>
</dbReference>
<gene>
    <name evidence="4" type="primary">menC</name>
    <name evidence="6" type="ORF">HNR09_000903</name>
</gene>
<dbReference type="SFLD" id="SFLDF00009">
    <property type="entry name" value="o-succinylbenzoate_synthase"/>
    <property type="match status" value="1"/>
</dbReference>
<evidence type="ECO:0000256" key="1">
    <source>
        <dbReference type="ARBA" id="ARBA00022723"/>
    </source>
</evidence>
<dbReference type="Proteomes" id="UP000535437">
    <property type="component" value="Unassembled WGS sequence"/>
</dbReference>
<dbReference type="InterPro" id="IPR010196">
    <property type="entry name" value="OSB_synthase_MenC1"/>
</dbReference>
<dbReference type="InterPro" id="IPR036849">
    <property type="entry name" value="Enolase-like_C_sf"/>
</dbReference>
<organism evidence="6 7">
    <name type="scientific">Nesterenkonia xinjiangensis</name>
    <dbReference type="NCBI Taxonomy" id="225327"/>
    <lineage>
        <taxon>Bacteria</taxon>
        <taxon>Bacillati</taxon>
        <taxon>Actinomycetota</taxon>
        <taxon>Actinomycetes</taxon>
        <taxon>Micrococcales</taxon>
        <taxon>Micrococcaceae</taxon>
        <taxon>Nesterenkonia</taxon>
    </lineage>
</organism>
<comment type="pathway">
    <text evidence="4">Quinol/quinone metabolism; menaquinone biosynthesis.</text>
</comment>
<dbReference type="RefSeq" id="WP_179540968.1">
    <property type="nucleotide sequence ID" value="NZ_BAAALL010000004.1"/>
</dbReference>
<evidence type="ECO:0000256" key="3">
    <source>
        <dbReference type="ARBA" id="ARBA00023239"/>
    </source>
</evidence>
<keyword evidence="3 4" id="KW-0456">Lyase</keyword>
<keyword evidence="4" id="KW-0474">Menaquinone biosynthesis</keyword>
<feature type="binding site" evidence="4">
    <location>
        <position position="142"/>
    </location>
    <ligand>
        <name>Mg(2+)</name>
        <dbReference type="ChEBI" id="CHEBI:18420"/>
    </ligand>
</feature>
<feature type="active site" description="Proton donor" evidence="4">
    <location>
        <position position="112"/>
    </location>
</feature>
<dbReference type="UniPathway" id="UPA01057">
    <property type="reaction ID" value="UER00165"/>
</dbReference>
<keyword evidence="2 4" id="KW-0460">Magnesium</keyword>
<dbReference type="UniPathway" id="UPA00079"/>
<evidence type="ECO:0000313" key="6">
    <source>
        <dbReference type="EMBL" id="NYJ77492.1"/>
    </source>
</evidence>
<feature type="binding site" evidence="4">
    <location>
        <position position="171"/>
    </location>
    <ligand>
        <name>Mg(2+)</name>
        <dbReference type="ChEBI" id="CHEBI:18420"/>
    </ligand>
</feature>
<comment type="pathway">
    <text evidence="4">Quinol/quinone metabolism; 1,4-dihydroxy-2-naphthoate biosynthesis; 1,4-dihydroxy-2-naphthoate from chorismate: step 4/7.</text>
</comment>
<dbReference type="Pfam" id="PF18374">
    <property type="entry name" value="Enolase_like_N"/>
    <property type="match status" value="1"/>
</dbReference>
<sequence length="345" mass="36721">MTRLPDPEELLDDAVVVRLPMRTRFRGQIVREAMLLRGPAGWAEFAPFPEYAAAESAAWLDAAVEAGWRGLGTPRRTHVPINATMPAVMAGEVPAVLERYGRPETIPAVKIKVAEPGQSLAEDLARIREVARLVPHAGLRVDANGGWSHAEALHAIETIAAVVGERLEYAEQPVAGVEPLAVLREELHRRGVPVRLAADEAVRKAEDPLRVARLGAADLIVVKVPPLGGVGRAAEVVRASGLDAVVSSALDTSIGLAAGLALAARLDSLPFACGLGTAALLAADIVDHPLIPREGALPVPLRDGVVVAPEPAERLLAEHRVEGERRAWWEERLRAAHAVLEEAAS</sequence>
<dbReference type="InterPro" id="IPR029065">
    <property type="entry name" value="Enolase_C-like"/>
</dbReference>
<dbReference type="SUPFAM" id="SSF51604">
    <property type="entry name" value="Enolase C-terminal domain-like"/>
    <property type="match status" value="1"/>
</dbReference>
<keyword evidence="1 4" id="KW-0479">Metal-binding</keyword>
<comment type="catalytic activity">
    <reaction evidence="4">
        <text>(1R,6R)-6-hydroxy-2-succinyl-cyclohexa-2,4-diene-1-carboxylate = 2-succinylbenzoate + H2O</text>
        <dbReference type="Rhea" id="RHEA:10196"/>
        <dbReference type="ChEBI" id="CHEBI:15377"/>
        <dbReference type="ChEBI" id="CHEBI:18325"/>
        <dbReference type="ChEBI" id="CHEBI:58689"/>
        <dbReference type="EC" id="4.2.1.113"/>
    </reaction>
</comment>
<dbReference type="SFLD" id="SFLDS00001">
    <property type="entry name" value="Enolase"/>
    <property type="match status" value="1"/>
</dbReference>
<dbReference type="SMART" id="SM00922">
    <property type="entry name" value="MR_MLE"/>
    <property type="match status" value="1"/>
</dbReference>
<evidence type="ECO:0000256" key="4">
    <source>
        <dbReference type="HAMAP-Rule" id="MF_00470"/>
    </source>
</evidence>
<dbReference type="HAMAP" id="MF_00470">
    <property type="entry name" value="MenC_1"/>
    <property type="match status" value="1"/>
</dbReference>
<comment type="function">
    <text evidence="4">Converts 2-succinyl-6-hydroxy-2,4-cyclohexadiene-1-carboxylate (SHCHC) to 2-succinylbenzoate (OSB).</text>
</comment>
<dbReference type="CDD" id="cd03320">
    <property type="entry name" value="OSBS"/>
    <property type="match status" value="1"/>
</dbReference>
<keyword evidence="7" id="KW-1185">Reference proteome</keyword>
<evidence type="ECO:0000313" key="7">
    <source>
        <dbReference type="Proteomes" id="UP000535437"/>
    </source>
</evidence>
<feature type="domain" description="Mandelate racemase/muconate lactonizing enzyme C-terminal" evidence="5">
    <location>
        <begin position="86"/>
        <end position="190"/>
    </location>
</feature>
<dbReference type="GO" id="GO:0009234">
    <property type="term" value="P:menaquinone biosynthetic process"/>
    <property type="evidence" value="ECO:0007669"/>
    <property type="project" value="UniProtKB-UniRule"/>
</dbReference>
<evidence type="ECO:0000256" key="2">
    <source>
        <dbReference type="ARBA" id="ARBA00022842"/>
    </source>
</evidence>
<comment type="similarity">
    <text evidence="4">Belongs to the mandelate racemase/muconate lactonizing enzyme family. MenC type 1 subfamily.</text>
</comment>
<feature type="binding site" evidence="4">
    <location>
        <position position="199"/>
    </location>
    <ligand>
        <name>Mg(2+)</name>
        <dbReference type="ChEBI" id="CHEBI:18420"/>
    </ligand>
</feature>
<dbReference type="NCBIfam" id="NF002782">
    <property type="entry name" value="PRK02901.1"/>
    <property type="match status" value="1"/>
</dbReference>
<name>A0A7Z0GK51_9MICC</name>
<reference evidence="6 7" key="1">
    <citation type="submission" date="2020-07" db="EMBL/GenBank/DDBJ databases">
        <title>Sequencing the genomes of 1000 actinobacteria strains.</title>
        <authorList>
            <person name="Klenk H.-P."/>
        </authorList>
    </citation>
    <scope>NUCLEOTIDE SEQUENCE [LARGE SCALE GENOMIC DNA]</scope>
    <source>
        <strain evidence="6 7">DSM 15475</strain>
    </source>
</reference>
<dbReference type="AlphaFoldDB" id="A0A7Z0GK51"/>
<proteinExistence type="inferred from homology"/>
<feature type="active site" description="Proton acceptor" evidence="4">
    <location>
        <position position="223"/>
    </location>
</feature>
<protein>
    <recommendedName>
        <fullName evidence="4">o-succinylbenzoate synthase</fullName>
        <shortName evidence="4">OSB synthase</shortName>
        <shortName evidence="4">OSBS</shortName>
        <ecNumber evidence="4">4.2.1.113</ecNumber>
    </recommendedName>
    <alternativeName>
        <fullName evidence="4">4-(2'-carboxyphenyl)-4-oxybutyric acid synthase</fullName>
    </alternativeName>
    <alternativeName>
        <fullName evidence="4">o-succinylbenzoic acid synthase</fullName>
    </alternativeName>
</protein>
<comment type="caution">
    <text evidence="6">The sequence shown here is derived from an EMBL/GenBank/DDBJ whole genome shotgun (WGS) entry which is preliminary data.</text>
</comment>
<dbReference type="InterPro" id="IPR013342">
    <property type="entry name" value="Mandelate_racemase_C"/>
</dbReference>
<accession>A0A7Z0GK51</accession>
<dbReference type="GO" id="GO:0043748">
    <property type="term" value="F:O-succinylbenzoate synthase activity"/>
    <property type="evidence" value="ECO:0007669"/>
    <property type="project" value="UniProtKB-EC"/>
</dbReference>
<dbReference type="EC" id="4.2.1.113" evidence="4"/>
<dbReference type="Gene3D" id="3.20.20.120">
    <property type="entry name" value="Enolase-like C-terminal domain"/>
    <property type="match status" value="1"/>
</dbReference>
<evidence type="ECO:0000259" key="5">
    <source>
        <dbReference type="SMART" id="SM00922"/>
    </source>
</evidence>
<dbReference type="SFLD" id="SFLDG00180">
    <property type="entry name" value="muconate_cycloisomerase"/>
    <property type="match status" value="1"/>
</dbReference>